<accession>A0A7S2PC10</accession>
<feature type="region of interest" description="Disordered" evidence="1">
    <location>
        <begin position="83"/>
        <end position="118"/>
    </location>
</feature>
<proteinExistence type="predicted"/>
<dbReference type="AlphaFoldDB" id="A0A7S2PC10"/>
<evidence type="ECO:0000256" key="1">
    <source>
        <dbReference type="SAM" id="MobiDB-lite"/>
    </source>
</evidence>
<name>A0A7S2PC10_9DINO</name>
<organism evidence="2">
    <name type="scientific">Zooxanthella nutricula</name>
    <dbReference type="NCBI Taxonomy" id="1333877"/>
    <lineage>
        <taxon>Eukaryota</taxon>
        <taxon>Sar</taxon>
        <taxon>Alveolata</taxon>
        <taxon>Dinophyceae</taxon>
        <taxon>Peridiniales</taxon>
        <taxon>Peridiniales incertae sedis</taxon>
        <taxon>Zooxanthella</taxon>
    </lineage>
</organism>
<evidence type="ECO:0008006" key="3">
    <source>
        <dbReference type="Google" id="ProtNLM"/>
    </source>
</evidence>
<dbReference type="EMBL" id="HBGW01053653">
    <property type="protein sequence ID" value="CAD9589398.1"/>
    <property type="molecule type" value="Transcribed_RNA"/>
</dbReference>
<sequence>MLLFFGSLGTVTYVAELLITKGYAFATKGAGSVAVYKFLTPVFSMIFDASVFGEMPNVFEVVGGLIVLASSAAMVHVQASKGAHAKTAPDGENDNVVVMCDGGASNDRSASDESDNAD</sequence>
<dbReference type="InterPro" id="IPR037185">
    <property type="entry name" value="EmrE-like"/>
</dbReference>
<evidence type="ECO:0000313" key="2">
    <source>
        <dbReference type="EMBL" id="CAD9589398.1"/>
    </source>
</evidence>
<gene>
    <name evidence="2" type="ORF">BRAN1462_LOCUS34023</name>
</gene>
<dbReference type="SUPFAM" id="SSF103481">
    <property type="entry name" value="Multidrug resistance efflux transporter EmrE"/>
    <property type="match status" value="1"/>
</dbReference>
<reference evidence="2" key="1">
    <citation type="submission" date="2021-01" db="EMBL/GenBank/DDBJ databases">
        <authorList>
            <person name="Corre E."/>
            <person name="Pelletier E."/>
            <person name="Niang G."/>
            <person name="Scheremetjew M."/>
            <person name="Finn R."/>
            <person name="Kale V."/>
            <person name="Holt S."/>
            <person name="Cochrane G."/>
            <person name="Meng A."/>
            <person name="Brown T."/>
            <person name="Cohen L."/>
        </authorList>
    </citation>
    <scope>NUCLEOTIDE SEQUENCE</scope>
    <source>
        <strain evidence="2">RCC3387</strain>
    </source>
</reference>
<protein>
    <recommendedName>
        <fullName evidence="3">EamA domain-containing protein</fullName>
    </recommendedName>
</protein>